<dbReference type="EMBL" id="PXYV01000096">
    <property type="protein sequence ID" value="PSR20014.1"/>
    <property type="molecule type" value="Genomic_DNA"/>
</dbReference>
<evidence type="ECO:0000313" key="4">
    <source>
        <dbReference type="Proteomes" id="UP000241848"/>
    </source>
</evidence>
<evidence type="ECO:0000256" key="2">
    <source>
        <dbReference type="SAM" id="Phobius"/>
    </source>
</evidence>
<keyword evidence="2" id="KW-0472">Membrane</keyword>
<keyword evidence="2" id="KW-0812">Transmembrane</keyword>
<gene>
    <name evidence="3" type="ORF">C7B45_17035</name>
</gene>
<accession>A0A2T2WCP1</accession>
<evidence type="ECO:0000256" key="1">
    <source>
        <dbReference type="SAM" id="MobiDB-lite"/>
    </source>
</evidence>
<keyword evidence="2" id="KW-1133">Transmembrane helix</keyword>
<organism evidence="3 4">
    <name type="scientific">Sulfobacillus acidophilus</name>
    <dbReference type="NCBI Taxonomy" id="53633"/>
    <lineage>
        <taxon>Bacteria</taxon>
        <taxon>Bacillati</taxon>
        <taxon>Bacillota</taxon>
        <taxon>Clostridia</taxon>
        <taxon>Eubacteriales</taxon>
        <taxon>Clostridiales Family XVII. Incertae Sedis</taxon>
        <taxon>Sulfobacillus</taxon>
    </lineage>
</organism>
<evidence type="ECO:0000313" key="3">
    <source>
        <dbReference type="EMBL" id="PSR20014.1"/>
    </source>
</evidence>
<dbReference type="AlphaFoldDB" id="A0A2T2WCP1"/>
<reference evidence="3 4" key="1">
    <citation type="journal article" date="2014" name="BMC Genomics">
        <title>Comparison of environmental and isolate Sulfobacillus genomes reveals diverse carbon, sulfur, nitrogen, and hydrogen metabolisms.</title>
        <authorList>
            <person name="Justice N.B."/>
            <person name="Norman A."/>
            <person name="Brown C.T."/>
            <person name="Singh A."/>
            <person name="Thomas B.C."/>
            <person name="Banfield J.F."/>
        </authorList>
    </citation>
    <scope>NUCLEOTIDE SEQUENCE [LARGE SCALE GENOMIC DNA]</scope>
    <source>
        <strain evidence="3">AMDSBA3</strain>
    </source>
</reference>
<name>A0A2T2WCP1_9FIRM</name>
<dbReference type="Proteomes" id="UP000241848">
    <property type="component" value="Unassembled WGS sequence"/>
</dbReference>
<evidence type="ECO:0008006" key="5">
    <source>
        <dbReference type="Google" id="ProtNLM"/>
    </source>
</evidence>
<sequence length="126" mass="14072">MPMMVGLGFEWIFPLFLLSLMAVVGALLLSRAFRERRPAFSNTRPLDPLIMARERYAQGLIAKPEFDQIVQDLVSTEDALGIVGWREQAFTDQRRMVRRPVALPPDQNGGPGACGCVNHHARSPGR</sequence>
<feature type="region of interest" description="Disordered" evidence="1">
    <location>
        <begin position="101"/>
        <end position="126"/>
    </location>
</feature>
<comment type="caution">
    <text evidence="3">The sequence shown here is derived from an EMBL/GenBank/DDBJ whole genome shotgun (WGS) entry which is preliminary data.</text>
</comment>
<proteinExistence type="predicted"/>
<feature type="transmembrane region" description="Helical" evidence="2">
    <location>
        <begin position="12"/>
        <end position="29"/>
    </location>
</feature>
<protein>
    <recommendedName>
        <fullName evidence="5">SHOCT domain-containing protein</fullName>
    </recommendedName>
</protein>